<dbReference type="GO" id="GO:0031433">
    <property type="term" value="F:telethonin binding"/>
    <property type="evidence" value="ECO:0007669"/>
    <property type="project" value="TreeGrafter"/>
</dbReference>
<evidence type="ECO:0000256" key="3">
    <source>
        <dbReference type="SAM" id="MobiDB-lite"/>
    </source>
</evidence>
<feature type="region of interest" description="Disordered" evidence="3">
    <location>
        <begin position="1"/>
        <end position="88"/>
    </location>
</feature>
<evidence type="ECO:0000256" key="2">
    <source>
        <dbReference type="ARBA" id="ARBA00022553"/>
    </source>
</evidence>
<evidence type="ECO:0008006" key="6">
    <source>
        <dbReference type="Google" id="ProtNLM"/>
    </source>
</evidence>
<dbReference type="Proteomes" id="UP001044222">
    <property type="component" value="Chromosome 18"/>
</dbReference>
<name>A0A9D3LIQ2_ANGAN</name>
<dbReference type="PANTHER" id="PTHR15941">
    <property type="entry name" value="MYOZENIN"/>
    <property type="match status" value="1"/>
</dbReference>
<sequence>MVGYAGSGSRAPAPSQTRKHAYRGGVGVGSGSEGGTPRGTAASPGAKVRVNSTAPAPRKAADCTAGERKRAAEIPRAGAGQAAGRTKSEFMKTCVSPWERAMKGKAELVATLKPHMPGPETPHELQKYKSFNRSAMPYGGFEKASQLMTFQLPEMAKKVVLEPTIVYPHDINSRPSFNRTPIGWIGSGETSHIHVEMENVPFDAETEEL</sequence>
<evidence type="ECO:0000256" key="1">
    <source>
        <dbReference type="ARBA" id="ARBA00009126"/>
    </source>
</evidence>
<evidence type="ECO:0000313" key="4">
    <source>
        <dbReference type="EMBL" id="KAG5831575.1"/>
    </source>
</evidence>
<dbReference type="GO" id="GO:0051373">
    <property type="term" value="F:FATZ binding"/>
    <property type="evidence" value="ECO:0007669"/>
    <property type="project" value="TreeGrafter"/>
</dbReference>
<comment type="similarity">
    <text evidence="1">Belongs to the myozenin family.</text>
</comment>
<dbReference type="InterPro" id="IPR008438">
    <property type="entry name" value="MYOZ"/>
</dbReference>
<proteinExistence type="inferred from homology"/>
<gene>
    <name evidence="4" type="ORF">ANANG_G00305160</name>
</gene>
<feature type="compositionally biased region" description="Basic and acidic residues" evidence="3">
    <location>
        <begin position="59"/>
        <end position="73"/>
    </location>
</feature>
<dbReference type="AlphaFoldDB" id="A0A9D3LIQ2"/>
<feature type="compositionally biased region" description="Gly residues" evidence="3">
    <location>
        <begin position="24"/>
        <end position="37"/>
    </location>
</feature>
<dbReference type="GO" id="GO:0003779">
    <property type="term" value="F:actin binding"/>
    <property type="evidence" value="ECO:0007669"/>
    <property type="project" value="TreeGrafter"/>
</dbReference>
<protein>
    <recommendedName>
        <fullName evidence="6">Myozenin-1</fullName>
    </recommendedName>
</protein>
<dbReference type="GO" id="GO:0030018">
    <property type="term" value="C:Z disc"/>
    <property type="evidence" value="ECO:0007669"/>
    <property type="project" value="InterPro"/>
</dbReference>
<evidence type="ECO:0000313" key="5">
    <source>
        <dbReference type="Proteomes" id="UP001044222"/>
    </source>
</evidence>
<organism evidence="4 5">
    <name type="scientific">Anguilla anguilla</name>
    <name type="common">European freshwater eel</name>
    <name type="synonym">Muraena anguilla</name>
    <dbReference type="NCBI Taxonomy" id="7936"/>
    <lineage>
        <taxon>Eukaryota</taxon>
        <taxon>Metazoa</taxon>
        <taxon>Chordata</taxon>
        <taxon>Craniata</taxon>
        <taxon>Vertebrata</taxon>
        <taxon>Euteleostomi</taxon>
        <taxon>Actinopterygii</taxon>
        <taxon>Neopterygii</taxon>
        <taxon>Teleostei</taxon>
        <taxon>Anguilliformes</taxon>
        <taxon>Anguillidae</taxon>
        <taxon>Anguilla</taxon>
    </lineage>
</organism>
<dbReference type="EMBL" id="JAFIRN010000018">
    <property type="protein sequence ID" value="KAG5831575.1"/>
    <property type="molecule type" value="Genomic_DNA"/>
</dbReference>
<comment type="caution">
    <text evidence="4">The sequence shown here is derived from an EMBL/GenBank/DDBJ whole genome shotgun (WGS) entry which is preliminary data.</text>
</comment>
<accession>A0A9D3LIQ2</accession>
<dbReference type="PANTHER" id="PTHR15941:SF11">
    <property type="entry name" value="MYOZENIN-1"/>
    <property type="match status" value="1"/>
</dbReference>
<dbReference type="Pfam" id="PF05556">
    <property type="entry name" value="Calsarcin"/>
    <property type="match status" value="1"/>
</dbReference>
<keyword evidence="5" id="KW-1185">Reference proteome</keyword>
<reference evidence="4" key="1">
    <citation type="submission" date="2021-01" db="EMBL/GenBank/DDBJ databases">
        <title>A chromosome-scale assembly of European eel, Anguilla anguilla.</title>
        <authorList>
            <person name="Henkel C."/>
            <person name="Jong-Raadsen S.A."/>
            <person name="Dufour S."/>
            <person name="Weltzien F.-A."/>
            <person name="Palstra A.P."/>
            <person name="Pelster B."/>
            <person name="Spaink H.P."/>
            <person name="Van Den Thillart G.E."/>
            <person name="Jansen H."/>
            <person name="Zahm M."/>
            <person name="Klopp C."/>
            <person name="Cedric C."/>
            <person name="Louis A."/>
            <person name="Berthelot C."/>
            <person name="Parey E."/>
            <person name="Roest Crollius H."/>
            <person name="Montfort J."/>
            <person name="Robinson-Rechavi M."/>
            <person name="Bucao C."/>
            <person name="Bouchez O."/>
            <person name="Gislard M."/>
            <person name="Lluch J."/>
            <person name="Milhes M."/>
            <person name="Lampietro C."/>
            <person name="Lopez Roques C."/>
            <person name="Donnadieu C."/>
            <person name="Braasch I."/>
            <person name="Desvignes T."/>
            <person name="Postlethwait J."/>
            <person name="Bobe J."/>
            <person name="Guiguen Y."/>
            <person name="Dirks R."/>
        </authorList>
    </citation>
    <scope>NUCLEOTIDE SEQUENCE</scope>
    <source>
        <strain evidence="4">Tag_6206</strain>
        <tissue evidence="4">Liver</tissue>
    </source>
</reference>
<keyword evidence="2" id="KW-0597">Phosphoprotein</keyword>
<dbReference type="GO" id="GO:0015629">
    <property type="term" value="C:actin cytoskeleton"/>
    <property type="evidence" value="ECO:0007669"/>
    <property type="project" value="TreeGrafter"/>
</dbReference>